<feature type="domain" description="Cupin type-2" evidence="2">
    <location>
        <begin position="55"/>
        <end position="124"/>
    </location>
</feature>
<proteinExistence type="predicted"/>
<sequence length="138" mass="14972">MKVISIATALFALACPANAFENNAVAATPILRTDRTIAGQPIIVPRKDVEVIASIYEIAPGATLPIHQHRYQRYGYVLSGEITVTNTESGKESIFTAGNFIVESWGIWHKGANNGTEPVKLLVIDQVEKGSENVLPQK</sequence>
<accession>A0A1L5PC26</accession>
<gene>
    <name evidence="3" type="ORF">AM571_PB00386</name>
</gene>
<evidence type="ECO:0000259" key="2">
    <source>
        <dbReference type="Pfam" id="PF07883"/>
    </source>
</evidence>
<dbReference type="Gene3D" id="2.60.120.10">
    <property type="entry name" value="Jelly Rolls"/>
    <property type="match status" value="1"/>
</dbReference>
<feature type="signal peptide" evidence="1">
    <location>
        <begin position="1"/>
        <end position="19"/>
    </location>
</feature>
<organism evidence="3 4">
    <name type="scientific">Rhizobium etli 8C-3</name>
    <dbReference type="NCBI Taxonomy" id="538025"/>
    <lineage>
        <taxon>Bacteria</taxon>
        <taxon>Pseudomonadati</taxon>
        <taxon>Pseudomonadota</taxon>
        <taxon>Alphaproteobacteria</taxon>
        <taxon>Hyphomicrobiales</taxon>
        <taxon>Rhizobiaceae</taxon>
        <taxon>Rhizobium/Agrobacterium group</taxon>
        <taxon>Rhizobium</taxon>
    </lineage>
</organism>
<dbReference type="Pfam" id="PF07883">
    <property type="entry name" value="Cupin_2"/>
    <property type="match status" value="1"/>
</dbReference>
<dbReference type="PROSITE" id="PS51257">
    <property type="entry name" value="PROKAR_LIPOPROTEIN"/>
    <property type="match status" value="1"/>
</dbReference>
<dbReference type="InterPro" id="IPR014710">
    <property type="entry name" value="RmlC-like_jellyroll"/>
</dbReference>
<evidence type="ECO:0000256" key="1">
    <source>
        <dbReference type="SAM" id="SignalP"/>
    </source>
</evidence>
<name>A0A1L5PC26_RHIET</name>
<dbReference type="AlphaFoldDB" id="A0A1L5PC26"/>
<dbReference type="RefSeq" id="WP_004679201.1">
    <property type="nucleotide sequence ID" value="NZ_CP017243.1"/>
</dbReference>
<dbReference type="InterPro" id="IPR013096">
    <property type="entry name" value="Cupin_2"/>
</dbReference>
<dbReference type="EMBL" id="CP017243">
    <property type="protein sequence ID" value="APO77665.1"/>
    <property type="molecule type" value="Genomic_DNA"/>
</dbReference>
<dbReference type="InterPro" id="IPR011051">
    <property type="entry name" value="RmlC_Cupin_sf"/>
</dbReference>
<reference evidence="3 4" key="1">
    <citation type="submission" date="2016-09" db="EMBL/GenBank/DDBJ databases">
        <title>The complete genome sequences of Rhizobium gallicum, symbiovars gallicum and phaseoli, symbionts associated to common bean (Phaseolus vulgaris).</title>
        <authorList>
            <person name="Bustos P."/>
            <person name="Santamaria R.I."/>
            <person name="Perez-Carrascal O.M."/>
            <person name="Juarez S."/>
            <person name="Lozano L."/>
            <person name="Martinez-Flores I."/>
            <person name="Martinez-Romero E."/>
            <person name="Cevallos M."/>
            <person name="Romero D."/>
            <person name="Davila G."/>
            <person name="Gonzalez V."/>
        </authorList>
    </citation>
    <scope>NUCLEOTIDE SEQUENCE [LARGE SCALE GENOMIC DNA]</scope>
    <source>
        <strain evidence="3 4">8C-3</strain>
        <plasmid evidence="4">Plasmid prsp8c3b</plasmid>
    </source>
</reference>
<dbReference type="SUPFAM" id="SSF51182">
    <property type="entry name" value="RmlC-like cupins"/>
    <property type="match status" value="1"/>
</dbReference>
<dbReference type="Proteomes" id="UP000185109">
    <property type="component" value="Plasmid pRsp8C3b"/>
</dbReference>
<feature type="chain" id="PRO_5009862675" evidence="1">
    <location>
        <begin position="20"/>
        <end position="138"/>
    </location>
</feature>
<keyword evidence="3" id="KW-0614">Plasmid</keyword>
<keyword evidence="1" id="KW-0732">Signal</keyword>
<geneLocation type="plasmid" evidence="4">
    <name>prsp8c3b</name>
</geneLocation>
<protein>
    <submittedName>
        <fullName evidence="3">Cupin 2 domain-containing protein</fullName>
    </submittedName>
</protein>
<evidence type="ECO:0000313" key="4">
    <source>
        <dbReference type="Proteomes" id="UP000185109"/>
    </source>
</evidence>
<evidence type="ECO:0000313" key="3">
    <source>
        <dbReference type="EMBL" id="APO77665.1"/>
    </source>
</evidence>
<dbReference type="CDD" id="cd02236">
    <property type="entry name" value="cupin_CV2614-like"/>
    <property type="match status" value="1"/>
</dbReference>